<comment type="caution">
    <text evidence="9">The sequence shown here is derived from an EMBL/GenBank/DDBJ whole genome shotgun (WGS) entry which is preliminary data.</text>
</comment>
<dbReference type="Gene3D" id="3.40.50.2020">
    <property type="match status" value="1"/>
</dbReference>
<dbReference type="PANTHER" id="PTHR10285">
    <property type="entry name" value="URIDINE KINASE"/>
    <property type="match status" value="1"/>
</dbReference>
<reference evidence="9 10" key="2">
    <citation type="journal article" date="2015" name="Eukaryot. Cell">
        <title>Asexual propagation of a virulent clone complex in a human and feline outbreak of sporotrichosis.</title>
        <authorList>
            <person name="Teixeira Mde M."/>
            <person name="Rodrigues A.M."/>
            <person name="Tsui C.K."/>
            <person name="de Almeida L.G."/>
            <person name="Van Diepeningen A.D."/>
            <person name="van den Ende B.G."/>
            <person name="Fernandes G.F."/>
            <person name="Kano R."/>
            <person name="Hamelin R.C."/>
            <person name="Lopes-Bezerra L.M."/>
            <person name="Vasconcelos A.T."/>
            <person name="de Hoog S."/>
            <person name="de Camargo Z.P."/>
            <person name="Felipe M.S."/>
        </authorList>
    </citation>
    <scope>NUCLEOTIDE SEQUENCE [LARGE SCALE GENOMIC DNA]</scope>
    <source>
        <strain evidence="9 10">1099-18</strain>
    </source>
</reference>
<dbReference type="EC" id="2.7.1.48" evidence="6"/>
<keyword evidence="6" id="KW-0067">ATP-binding</keyword>
<comment type="catalytic activity">
    <reaction evidence="6">
        <text>cytidine + ATP = CMP + ADP + H(+)</text>
        <dbReference type="Rhea" id="RHEA:24674"/>
        <dbReference type="ChEBI" id="CHEBI:15378"/>
        <dbReference type="ChEBI" id="CHEBI:17562"/>
        <dbReference type="ChEBI" id="CHEBI:30616"/>
        <dbReference type="ChEBI" id="CHEBI:60377"/>
        <dbReference type="ChEBI" id="CHEBI:456216"/>
        <dbReference type="EC" id="2.7.1.48"/>
    </reaction>
</comment>
<evidence type="ECO:0000256" key="2">
    <source>
        <dbReference type="ARBA" id="ARBA00004784"/>
    </source>
</evidence>
<evidence type="ECO:0000313" key="10">
    <source>
        <dbReference type="Proteomes" id="UP000033710"/>
    </source>
</evidence>
<evidence type="ECO:0000259" key="8">
    <source>
        <dbReference type="Pfam" id="PF14681"/>
    </source>
</evidence>
<evidence type="ECO:0000256" key="3">
    <source>
        <dbReference type="ARBA" id="ARBA00022679"/>
    </source>
</evidence>
<dbReference type="InterPro" id="IPR027417">
    <property type="entry name" value="P-loop_NTPase"/>
</dbReference>
<dbReference type="UniPathway" id="UPA00574">
    <property type="reaction ID" value="UER00637"/>
</dbReference>
<evidence type="ECO:0000313" key="9">
    <source>
        <dbReference type="EMBL" id="KJR87912.1"/>
    </source>
</evidence>
<dbReference type="GO" id="GO:0005524">
    <property type="term" value="F:ATP binding"/>
    <property type="evidence" value="ECO:0007669"/>
    <property type="project" value="UniProtKB-KW"/>
</dbReference>
<dbReference type="VEuPathDB" id="FungiDB:SPSK_07266"/>
<comment type="pathway">
    <text evidence="1 6">Pyrimidine metabolism; UMP biosynthesis via salvage pathway; UMP from uridine: step 1/1.</text>
</comment>
<dbReference type="SUPFAM" id="SSF53271">
    <property type="entry name" value="PRTase-like"/>
    <property type="match status" value="1"/>
</dbReference>
<dbReference type="GeneID" id="27669207"/>
<proteinExistence type="inferred from homology"/>
<dbReference type="SUPFAM" id="SSF52540">
    <property type="entry name" value="P-loop containing nucleoside triphosphate hydrolases"/>
    <property type="match status" value="1"/>
</dbReference>
<comment type="pathway">
    <text evidence="2 6">Pyrimidine metabolism; CTP biosynthesis via salvage pathway; CTP from cytidine: step 1/3.</text>
</comment>
<feature type="domain" description="Phosphoribulokinase/uridine kinase" evidence="7">
    <location>
        <begin position="23"/>
        <end position="210"/>
    </location>
</feature>
<dbReference type="InterPro" id="IPR029057">
    <property type="entry name" value="PRTase-like"/>
</dbReference>
<dbReference type="Gene3D" id="3.40.50.300">
    <property type="entry name" value="P-loop containing nucleotide triphosphate hydrolases"/>
    <property type="match status" value="1"/>
</dbReference>
<feature type="domain" description="Phosphoribosyltransferase" evidence="8">
    <location>
        <begin position="254"/>
        <end position="440"/>
    </location>
</feature>
<dbReference type="AlphaFoldDB" id="A0A0F2ME41"/>
<dbReference type="GO" id="GO:0044206">
    <property type="term" value="P:UMP salvage"/>
    <property type="evidence" value="ECO:0007669"/>
    <property type="project" value="UniProtKB-UniPathway"/>
</dbReference>
<evidence type="ECO:0000256" key="6">
    <source>
        <dbReference type="RuleBase" id="RU003825"/>
    </source>
</evidence>
<name>A0A0F2ME41_SPOSC</name>
<dbReference type="EMBL" id="AXCR01000004">
    <property type="protein sequence ID" value="KJR87912.1"/>
    <property type="molecule type" value="Genomic_DNA"/>
</dbReference>
<evidence type="ECO:0000256" key="4">
    <source>
        <dbReference type="ARBA" id="ARBA00022741"/>
    </source>
</evidence>
<dbReference type="Pfam" id="PF00485">
    <property type="entry name" value="PRK"/>
    <property type="match status" value="1"/>
</dbReference>
<reference evidence="9 10" key="1">
    <citation type="journal article" date="2014" name="BMC Genomics">
        <title>Comparative genomics of the major fungal agents of human and animal Sporotrichosis: Sporothrix schenckii and Sporothrix brasiliensis.</title>
        <authorList>
            <person name="Teixeira M.M."/>
            <person name="de Almeida L.G."/>
            <person name="Kubitschek-Barreira P."/>
            <person name="Alves F.L."/>
            <person name="Kioshima E.S."/>
            <person name="Abadio A.K."/>
            <person name="Fernandes L."/>
            <person name="Derengowski L.S."/>
            <person name="Ferreira K.S."/>
            <person name="Souza R.C."/>
            <person name="Ruiz J.C."/>
            <person name="de Andrade N.C."/>
            <person name="Paes H.C."/>
            <person name="Nicola A.M."/>
            <person name="Albuquerque P."/>
            <person name="Gerber A.L."/>
            <person name="Martins V.P."/>
            <person name="Peconick L.D."/>
            <person name="Neto A.V."/>
            <person name="Chaucanez C.B."/>
            <person name="Silva P.A."/>
            <person name="Cunha O.L."/>
            <person name="de Oliveira F.F."/>
            <person name="dos Santos T.C."/>
            <person name="Barros A.L."/>
            <person name="Soares M.A."/>
            <person name="de Oliveira L.M."/>
            <person name="Marini M.M."/>
            <person name="Villalobos-Duno H."/>
            <person name="Cunha M.M."/>
            <person name="de Hoog S."/>
            <person name="da Silveira J.F."/>
            <person name="Henrissat B."/>
            <person name="Nino-Vega G.A."/>
            <person name="Cisalpino P.S."/>
            <person name="Mora-Montes H.M."/>
            <person name="Almeida S.R."/>
            <person name="Stajich J.E."/>
            <person name="Lopes-Bezerra L.M."/>
            <person name="Vasconcelos A.T."/>
            <person name="Felipe M.S."/>
        </authorList>
    </citation>
    <scope>NUCLEOTIDE SEQUENCE [LARGE SCALE GENOMIC DNA]</scope>
    <source>
        <strain evidence="9 10">1099-18</strain>
    </source>
</reference>
<dbReference type="GO" id="GO:0004849">
    <property type="term" value="F:uridine kinase activity"/>
    <property type="evidence" value="ECO:0007669"/>
    <property type="project" value="UniProtKB-EC"/>
</dbReference>
<comment type="catalytic activity">
    <reaction evidence="6">
        <text>uridine + ATP = UMP + ADP + H(+)</text>
        <dbReference type="Rhea" id="RHEA:16825"/>
        <dbReference type="ChEBI" id="CHEBI:15378"/>
        <dbReference type="ChEBI" id="CHEBI:16704"/>
        <dbReference type="ChEBI" id="CHEBI:30616"/>
        <dbReference type="ChEBI" id="CHEBI:57865"/>
        <dbReference type="ChEBI" id="CHEBI:456216"/>
        <dbReference type="EC" id="2.7.1.48"/>
    </reaction>
</comment>
<dbReference type="InterPro" id="IPR000764">
    <property type="entry name" value="Uridine_kinase-like"/>
</dbReference>
<keyword evidence="3 6" id="KW-0808">Transferase</keyword>
<gene>
    <name evidence="9" type="ORF">SPSK_07266</name>
</gene>
<dbReference type="OrthoDB" id="738517at2759"/>
<protein>
    <recommendedName>
        <fullName evidence="6">Uridine kinase</fullName>
        <ecNumber evidence="6">2.7.1.48</ecNumber>
    </recommendedName>
</protein>
<dbReference type="Proteomes" id="UP000033710">
    <property type="component" value="Unassembled WGS sequence"/>
</dbReference>
<dbReference type="NCBIfam" id="TIGR00235">
    <property type="entry name" value="udk"/>
    <property type="match status" value="1"/>
</dbReference>
<keyword evidence="5 6" id="KW-0418">Kinase</keyword>
<comment type="similarity">
    <text evidence="6">Belongs to the uridine kinase family.</text>
</comment>
<evidence type="ECO:0000256" key="1">
    <source>
        <dbReference type="ARBA" id="ARBA00004690"/>
    </source>
</evidence>
<organism evidence="9 10">
    <name type="scientific">Sporothrix schenckii 1099-18</name>
    <dbReference type="NCBI Taxonomy" id="1397361"/>
    <lineage>
        <taxon>Eukaryota</taxon>
        <taxon>Fungi</taxon>
        <taxon>Dikarya</taxon>
        <taxon>Ascomycota</taxon>
        <taxon>Pezizomycotina</taxon>
        <taxon>Sordariomycetes</taxon>
        <taxon>Sordariomycetidae</taxon>
        <taxon>Ophiostomatales</taxon>
        <taxon>Ophiostomataceae</taxon>
        <taxon>Sporothrix</taxon>
    </lineage>
</organism>
<evidence type="ECO:0000256" key="5">
    <source>
        <dbReference type="ARBA" id="ARBA00022777"/>
    </source>
</evidence>
<evidence type="ECO:0000259" key="7">
    <source>
        <dbReference type="Pfam" id="PF00485"/>
    </source>
</evidence>
<dbReference type="CDD" id="cd02023">
    <property type="entry name" value="UMPK"/>
    <property type="match status" value="1"/>
</dbReference>
<dbReference type="GO" id="GO:0044211">
    <property type="term" value="P:CTP salvage"/>
    <property type="evidence" value="ECO:0007669"/>
    <property type="project" value="UniProtKB-UniPathway"/>
</dbReference>
<dbReference type="UniPathway" id="UPA00579">
    <property type="reaction ID" value="UER00640"/>
</dbReference>
<dbReference type="CDD" id="cd06223">
    <property type="entry name" value="PRTases_typeI"/>
    <property type="match status" value="1"/>
</dbReference>
<accession>A0A0F2ME41</accession>
<dbReference type="KEGG" id="ssck:SPSK_07266"/>
<dbReference type="InterPro" id="IPR000836">
    <property type="entry name" value="PRTase_dom"/>
</dbReference>
<dbReference type="RefSeq" id="XP_016590588.1">
    <property type="nucleotide sequence ID" value="XM_016733930.1"/>
</dbReference>
<keyword evidence="4 6" id="KW-0547">Nucleotide-binding</keyword>
<sequence>MTSTPKAIVSKARYAPPWSDLSIIGIAGSSGSGKSSIARSIVSQLNLPWVVIVSMDSFYKSLDPESSRKAFLNEFDFDSPEAIDFDALLHVLKDLKAGRRAEIPQYSFTEHKRLKGTTSIYSPHVVILEGILALHDQRILDMMDMKIFCDEDADVCLSRRIIRDVNERGRDVQGIIKQWLAFVKPNFVKYVDPQRKVADIIVPRGIMNKVAITTVVQYIQQKLREKSKEHQATLTRLQREAKMTSLSDRIVFLPPTPQLRGMNTIIHDVETASEDFIFYFDRLSALLIELALNNATFAPAVVETPQGNSYQGLKSDGIVSAVVLERGGSALKTGLQRVIPDCRLGHILIETNVRTGEPELRYQKLARDIDTHATVLLLDAQMSSGGSALMAVQVLLDHGVVPERIVLATYSAGRMGLQRLTSCFPAISVVVCHLVEDIEERWIERRYFRC</sequence>
<dbReference type="NCBIfam" id="NF004018">
    <property type="entry name" value="PRK05480.1"/>
    <property type="match status" value="1"/>
</dbReference>
<dbReference type="PRINTS" id="PR00988">
    <property type="entry name" value="URIDINKINASE"/>
</dbReference>
<dbReference type="FunFam" id="3.40.50.300:FF:000339">
    <property type="entry name" value="Uridine kinase"/>
    <property type="match status" value="1"/>
</dbReference>
<dbReference type="GO" id="GO:0043771">
    <property type="term" value="F:cytidine kinase activity"/>
    <property type="evidence" value="ECO:0007669"/>
    <property type="project" value="RHEA"/>
</dbReference>
<dbReference type="Pfam" id="PF14681">
    <property type="entry name" value="UPRTase"/>
    <property type="match status" value="1"/>
</dbReference>
<dbReference type="InterPro" id="IPR006083">
    <property type="entry name" value="PRK/URK"/>
</dbReference>